<accession>A0A1F5ZLK0</accession>
<gene>
    <name evidence="2" type="ORF">A2773_05810</name>
</gene>
<dbReference type="PANTHER" id="PTHR37309">
    <property type="entry name" value="SLR0284 PROTEIN"/>
    <property type="match status" value="1"/>
</dbReference>
<dbReference type="Proteomes" id="UP000177383">
    <property type="component" value="Unassembled WGS sequence"/>
</dbReference>
<keyword evidence="1" id="KW-1133">Transmembrane helix</keyword>
<feature type="transmembrane region" description="Helical" evidence="1">
    <location>
        <begin position="34"/>
        <end position="52"/>
    </location>
</feature>
<evidence type="ECO:0000313" key="3">
    <source>
        <dbReference type="Proteomes" id="UP000177383"/>
    </source>
</evidence>
<feature type="transmembrane region" description="Helical" evidence="1">
    <location>
        <begin position="59"/>
        <end position="79"/>
    </location>
</feature>
<keyword evidence="1" id="KW-0472">Membrane</keyword>
<keyword evidence="1" id="KW-0812">Transmembrane</keyword>
<proteinExistence type="predicted"/>
<dbReference type="STRING" id="1798375.A2773_05810"/>
<evidence type="ECO:0000313" key="2">
    <source>
        <dbReference type="EMBL" id="OGG12977.1"/>
    </source>
</evidence>
<protein>
    <recommendedName>
        <fullName evidence="4">Phage holin family protein</fullName>
    </recommendedName>
</protein>
<comment type="caution">
    <text evidence="2">The sequence shown here is derived from an EMBL/GenBank/DDBJ whole genome shotgun (WGS) entry which is preliminary data.</text>
</comment>
<dbReference type="EMBL" id="MFJE01000065">
    <property type="protein sequence ID" value="OGG12977.1"/>
    <property type="molecule type" value="Genomic_DNA"/>
</dbReference>
<feature type="transmembrane region" description="Helical" evidence="1">
    <location>
        <begin position="7"/>
        <end position="28"/>
    </location>
</feature>
<reference evidence="2 3" key="1">
    <citation type="journal article" date="2016" name="Nat. Commun.">
        <title>Thousands of microbial genomes shed light on interconnected biogeochemical processes in an aquifer system.</title>
        <authorList>
            <person name="Anantharaman K."/>
            <person name="Brown C.T."/>
            <person name="Hug L.A."/>
            <person name="Sharon I."/>
            <person name="Castelle C.J."/>
            <person name="Probst A.J."/>
            <person name="Thomas B.C."/>
            <person name="Singh A."/>
            <person name="Wilkins M.J."/>
            <person name="Karaoz U."/>
            <person name="Brodie E.L."/>
            <person name="Williams K.H."/>
            <person name="Hubbard S.S."/>
            <person name="Banfield J.F."/>
        </authorList>
    </citation>
    <scope>NUCLEOTIDE SEQUENCE [LARGE SCALE GENOMIC DNA]</scope>
</reference>
<dbReference type="PANTHER" id="PTHR37309:SF1">
    <property type="entry name" value="SLR0284 PROTEIN"/>
    <property type="match status" value="1"/>
</dbReference>
<evidence type="ECO:0000256" key="1">
    <source>
        <dbReference type="SAM" id="Phobius"/>
    </source>
</evidence>
<name>A0A1F5ZLK0_9BACT</name>
<dbReference type="InterPro" id="IPR007165">
    <property type="entry name" value="Phage_holin_4_2"/>
</dbReference>
<dbReference type="AlphaFoldDB" id="A0A1F5ZLK0"/>
<organism evidence="2 3">
    <name type="scientific">Candidatus Gottesmanbacteria bacterium RIFCSPHIGHO2_01_FULL_39_10</name>
    <dbReference type="NCBI Taxonomy" id="1798375"/>
    <lineage>
        <taxon>Bacteria</taxon>
        <taxon>Candidatus Gottesmaniibacteriota</taxon>
    </lineage>
</organism>
<feature type="transmembrane region" description="Helical" evidence="1">
    <location>
        <begin position="110"/>
        <end position="132"/>
    </location>
</feature>
<evidence type="ECO:0008006" key="4">
    <source>
        <dbReference type="Google" id="ProtNLM"/>
    </source>
</evidence>
<dbReference type="Pfam" id="PF04020">
    <property type="entry name" value="Phage_holin_4_2"/>
    <property type="match status" value="1"/>
</dbReference>
<sequence length="133" mass="15242">MKTILRTYVYSLFALWLTAIFIPSFKILGGIESIFYVAAVFSFLHILVRPILKIILLPLNLITFGLFSWVINVALLFLLMRLTPYIQIAAWKFPGISIFNIVLSPMQLVLWQTFIVTSLIIGIIVNLLLWLAK</sequence>